<evidence type="ECO:0000256" key="3">
    <source>
        <dbReference type="ARBA" id="ARBA00022679"/>
    </source>
</evidence>
<evidence type="ECO:0000256" key="1">
    <source>
        <dbReference type="ARBA" id="ARBA00010995"/>
    </source>
</evidence>
<evidence type="ECO:0000256" key="5">
    <source>
        <dbReference type="ARBA" id="ARBA00022857"/>
    </source>
</evidence>
<dbReference type="SUPFAM" id="SSF111331">
    <property type="entry name" value="NAD kinase/diacylglycerol kinase-like"/>
    <property type="match status" value="1"/>
</dbReference>
<comment type="caution">
    <text evidence="7">The sequence shown here is derived from an EMBL/GenBank/DDBJ whole genome shotgun (WGS) entry which is preliminary data.</text>
</comment>
<evidence type="ECO:0000313" key="8">
    <source>
        <dbReference type="Proteomes" id="UP001186944"/>
    </source>
</evidence>
<gene>
    <name evidence="7" type="ORF">FSP39_010669</name>
</gene>
<dbReference type="InterPro" id="IPR002504">
    <property type="entry name" value="NADK"/>
</dbReference>
<evidence type="ECO:0000256" key="2">
    <source>
        <dbReference type="ARBA" id="ARBA00012120"/>
    </source>
</evidence>
<dbReference type="PANTHER" id="PTHR13158:SF5">
    <property type="entry name" value="NAD KINASE 2, MITOCHONDRIAL"/>
    <property type="match status" value="1"/>
</dbReference>
<dbReference type="Gene3D" id="2.60.200.30">
    <property type="entry name" value="Probable inorganic polyphosphate/atp-NAD kinase, domain 2"/>
    <property type="match status" value="1"/>
</dbReference>
<dbReference type="Pfam" id="PF01513">
    <property type="entry name" value="NAD_kinase"/>
    <property type="match status" value="1"/>
</dbReference>
<keyword evidence="5" id="KW-0521">NADP</keyword>
<sequence>MQKPIRSLQIKRFMCDVKTFFKPKRAVVLSKMTRYEFEKRTHKDMSEDELRIYLQGKRSDYEKLVDFHKNHKKCLEIIETSFKRHGIEAKIVDRFHFNADLIEWADVVFTAGGDGTYLLAASKIDDSETPLIGINTDPLRSEGYLCLPKLNYSGDKFEAALKRILDDGKSVLGFVLQCLVTMRTMSLIELHDQQLHFPEHRFTEHVMEHVETSHSLPRNINESARAPRVLPVKALNEVFIGESLSSRVSYYETKLDNTEWHKQKSSGLTVCTGTGSTSWFFHIHQISNQTVQQILQIANDITSGHFPVDDVRSIKRIASQFNNSFTFDASDLKMAYTTRDPINNVRSRMWDACLVVDGGSSFRFNDGAVATMEILEEDSLRTIIFD</sequence>
<reference evidence="7" key="1">
    <citation type="submission" date="2019-08" db="EMBL/GenBank/DDBJ databases">
        <title>The improved chromosome-level genome for the pearl oyster Pinctada fucata martensii using PacBio sequencing and Hi-C.</title>
        <authorList>
            <person name="Zheng Z."/>
        </authorList>
    </citation>
    <scope>NUCLEOTIDE SEQUENCE</scope>
    <source>
        <strain evidence="7">ZZ-2019</strain>
        <tissue evidence="7">Adductor muscle</tissue>
    </source>
</reference>
<dbReference type="InterPro" id="IPR016064">
    <property type="entry name" value="NAD/diacylglycerol_kinase_sf"/>
</dbReference>
<name>A0AA88Y095_PINIB</name>
<dbReference type="Gene3D" id="3.40.50.10330">
    <property type="entry name" value="Probable inorganic polyphosphate/atp-NAD kinase, domain 1"/>
    <property type="match status" value="1"/>
</dbReference>
<dbReference type="PANTHER" id="PTHR13158">
    <property type="match status" value="1"/>
</dbReference>
<proteinExistence type="inferred from homology"/>
<dbReference type="EC" id="2.7.1.23" evidence="2"/>
<dbReference type="GO" id="GO:0005739">
    <property type="term" value="C:mitochondrion"/>
    <property type="evidence" value="ECO:0007669"/>
    <property type="project" value="TreeGrafter"/>
</dbReference>
<dbReference type="GO" id="GO:0006741">
    <property type="term" value="P:NADP+ biosynthetic process"/>
    <property type="evidence" value="ECO:0007669"/>
    <property type="project" value="InterPro"/>
</dbReference>
<dbReference type="GO" id="GO:0019674">
    <property type="term" value="P:NAD+ metabolic process"/>
    <property type="evidence" value="ECO:0007669"/>
    <property type="project" value="InterPro"/>
</dbReference>
<evidence type="ECO:0000313" key="7">
    <source>
        <dbReference type="EMBL" id="KAK3090289.1"/>
    </source>
</evidence>
<keyword evidence="8" id="KW-1185">Reference proteome</keyword>
<accession>A0AA88Y095</accession>
<protein>
    <recommendedName>
        <fullName evidence="2">NAD(+) kinase</fullName>
        <ecNumber evidence="2">2.7.1.23</ecNumber>
    </recommendedName>
</protein>
<comment type="similarity">
    <text evidence="1">Belongs to the NAD kinase family.</text>
</comment>
<dbReference type="InterPro" id="IPR017437">
    <property type="entry name" value="ATP-NAD_kinase_PpnK-typ_C"/>
</dbReference>
<dbReference type="AlphaFoldDB" id="A0AA88Y095"/>
<organism evidence="7 8">
    <name type="scientific">Pinctada imbricata</name>
    <name type="common">Atlantic pearl-oyster</name>
    <name type="synonym">Pinctada martensii</name>
    <dbReference type="NCBI Taxonomy" id="66713"/>
    <lineage>
        <taxon>Eukaryota</taxon>
        <taxon>Metazoa</taxon>
        <taxon>Spiralia</taxon>
        <taxon>Lophotrochozoa</taxon>
        <taxon>Mollusca</taxon>
        <taxon>Bivalvia</taxon>
        <taxon>Autobranchia</taxon>
        <taxon>Pteriomorphia</taxon>
        <taxon>Pterioida</taxon>
        <taxon>Pterioidea</taxon>
        <taxon>Pteriidae</taxon>
        <taxon>Pinctada</taxon>
    </lineage>
</organism>
<dbReference type="Proteomes" id="UP001186944">
    <property type="component" value="Unassembled WGS sequence"/>
</dbReference>
<dbReference type="InterPro" id="IPR017438">
    <property type="entry name" value="ATP-NAD_kinase_N"/>
</dbReference>
<dbReference type="GO" id="GO:0003951">
    <property type="term" value="F:NAD+ kinase activity"/>
    <property type="evidence" value="ECO:0007669"/>
    <property type="project" value="UniProtKB-EC"/>
</dbReference>
<keyword evidence="3" id="KW-0808">Transferase</keyword>
<evidence type="ECO:0000256" key="6">
    <source>
        <dbReference type="ARBA" id="ARBA00023027"/>
    </source>
</evidence>
<evidence type="ECO:0000256" key="4">
    <source>
        <dbReference type="ARBA" id="ARBA00022777"/>
    </source>
</evidence>
<keyword evidence="6" id="KW-0520">NAD</keyword>
<keyword evidence="4" id="KW-0418">Kinase</keyword>
<dbReference type="EMBL" id="VSWD01000010">
    <property type="protein sequence ID" value="KAK3090289.1"/>
    <property type="molecule type" value="Genomic_DNA"/>
</dbReference>